<dbReference type="PRINTS" id="PR00359">
    <property type="entry name" value="BP450"/>
</dbReference>
<keyword evidence="7 8" id="KW-0503">Monooxygenase</keyword>
<dbReference type="PROSITE" id="PS00086">
    <property type="entry name" value="CYTOCHROME_P450"/>
    <property type="match status" value="1"/>
</dbReference>
<dbReference type="GO" id="GO:0005506">
    <property type="term" value="F:iron ion binding"/>
    <property type="evidence" value="ECO:0007669"/>
    <property type="project" value="InterPro"/>
</dbReference>
<keyword evidence="3 8" id="KW-0349">Heme</keyword>
<evidence type="ECO:0000313" key="9">
    <source>
        <dbReference type="EMBL" id="AII08534.1"/>
    </source>
</evidence>
<comment type="cofactor">
    <cofactor evidence="1">
        <name>heme</name>
        <dbReference type="ChEBI" id="CHEBI:30413"/>
    </cofactor>
</comment>
<dbReference type="GO" id="GO:0020037">
    <property type="term" value="F:heme binding"/>
    <property type="evidence" value="ECO:0007669"/>
    <property type="project" value="InterPro"/>
</dbReference>
<dbReference type="GO" id="GO:0006707">
    <property type="term" value="P:cholesterol catabolic process"/>
    <property type="evidence" value="ECO:0007669"/>
    <property type="project" value="TreeGrafter"/>
</dbReference>
<keyword evidence="4 8" id="KW-0479">Metal-binding</keyword>
<dbReference type="PANTHER" id="PTHR46696">
    <property type="entry name" value="P450, PUTATIVE (EUROFUNG)-RELATED"/>
    <property type="match status" value="1"/>
</dbReference>
<protein>
    <submittedName>
        <fullName evidence="9">Cytochrome P450</fullName>
    </submittedName>
</protein>
<evidence type="ECO:0000256" key="7">
    <source>
        <dbReference type="ARBA" id="ARBA00023033"/>
    </source>
</evidence>
<evidence type="ECO:0000256" key="6">
    <source>
        <dbReference type="ARBA" id="ARBA00023004"/>
    </source>
</evidence>
<dbReference type="InterPro" id="IPR017972">
    <property type="entry name" value="Cyt_P450_CS"/>
</dbReference>
<evidence type="ECO:0000256" key="8">
    <source>
        <dbReference type="RuleBase" id="RU000461"/>
    </source>
</evidence>
<sequence length="412" mass="44278">MAHSPTRGIDIFDPVHLAEPNELYRTLREHSPVHHIAGTDFFLVSTWDLVTEAANRTDVFSSNLTGVLVQQPSGPPATFDLDGGGQAVHVLATADDPTHLHHRKLVLPTLGRRIRALTPTVHSLVGTLWNEGLRDGQIDWASAMADRLPLAMVAQLIGLPESDVPQLLTWAYDSTEMLGGVVAADRLGPLVASAAELATYLRAELVRARTNPRDDILGVLAHACSAGELSEDVATLVLVQLVGAGGESTAGLIANAARLLATRPGLQTRLRQQPALVDAFLDEALRLESPFRGHHRHVVADTTLGGVDLPAGKHLLLLWGAANRDPAVFERPDEIVLDRPHIRSHLAFGKGVHFCVGSALARMEALAATTALLARTDNFSLAADAEPSWVPSLFVRRHSALPLRIGQATRPD</sequence>
<gene>
    <name evidence="9" type="ORF">EP51_29540</name>
</gene>
<dbReference type="GO" id="GO:0008395">
    <property type="term" value="F:steroid hydroxylase activity"/>
    <property type="evidence" value="ECO:0007669"/>
    <property type="project" value="TreeGrafter"/>
</dbReference>
<keyword evidence="5 8" id="KW-0560">Oxidoreductase</keyword>
<dbReference type="Proteomes" id="UP000028488">
    <property type="component" value="Chromosome"/>
</dbReference>
<dbReference type="PANTHER" id="PTHR46696:SF4">
    <property type="entry name" value="BIOTIN BIOSYNTHESIS CYTOCHROME P450"/>
    <property type="match status" value="1"/>
</dbReference>
<dbReference type="RefSeq" id="WP_128641276.1">
    <property type="nucleotide sequence ID" value="NZ_CP008947.1"/>
</dbReference>
<evidence type="ECO:0000313" key="10">
    <source>
        <dbReference type="Proteomes" id="UP000028488"/>
    </source>
</evidence>
<dbReference type="InterPro" id="IPR002397">
    <property type="entry name" value="Cyt_P450_B"/>
</dbReference>
<evidence type="ECO:0000256" key="5">
    <source>
        <dbReference type="ARBA" id="ARBA00023002"/>
    </source>
</evidence>
<evidence type="ECO:0000256" key="3">
    <source>
        <dbReference type="ARBA" id="ARBA00022617"/>
    </source>
</evidence>
<dbReference type="Pfam" id="PF00067">
    <property type="entry name" value="p450"/>
    <property type="match status" value="1"/>
</dbReference>
<keyword evidence="6 8" id="KW-0408">Iron</keyword>
<dbReference type="InterPro" id="IPR036396">
    <property type="entry name" value="Cyt_P450_sf"/>
</dbReference>
<proteinExistence type="inferred from homology"/>
<evidence type="ECO:0000256" key="2">
    <source>
        <dbReference type="ARBA" id="ARBA00010617"/>
    </source>
</evidence>
<dbReference type="SUPFAM" id="SSF48264">
    <property type="entry name" value="Cytochrome P450"/>
    <property type="match status" value="1"/>
</dbReference>
<name>A0A076EYW5_RHOOP</name>
<dbReference type="AlphaFoldDB" id="A0A076EYW5"/>
<dbReference type="eggNOG" id="COG2124">
    <property type="taxonomic scope" value="Bacteria"/>
</dbReference>
<evidence type="ECO:0000256" key="1">
    <source>
        <dbReference type="ARBA" id="ARBA00001971"/>
    </source>
</evidence>
<dbReference type="Gene3D" id="1.10.630.10">
    <property type="entry name" value="Cytochrome P450"/>
    <property type="match status" value="1"/>
</dbReference>
<accession>A0A076EYW5</accession>
<dbReference type="GO" id="GO:0036199">
    <property type="term" value="F:cholest-4-en-3-one 26-monooxygenase activity"/>
    <property type="evidence" value="ECO:0007669"/>
    <property type="project" value="TreeGrafter"/>
</dbReference>
<dbReference type="InterPro" id="IPR001128">
    <property type="entry name" value="Cyt_P450"/>
</dbReference>
<reference evidence="9 10" key="1">
    <citation type="submission" date="2014-07" db="EMBL/GenBank/DDBJ databases">
        <title>Genome Sequence of Rhodococcus opacus Strain R7, a Biodegrader of Mono- and Polycyclic Aromatic Hydrocarbons.</title>
        <authorList>
            <person name="Di Gennaro P."/>
            <person name="Zampolli J."/>
            <person name="Presti I."/>
            <person name="Cappelletti M."/>
            <person name="D'Ursi P."/>
            <person name="Orro A."/>
            <person name="Mezzelani A."/>
            <person name="Milanesi L."/>
        </authorList>
    </citation>
    <scope>NUCLEOTIDE SEQUENCE [LARGE SCALE GENOMIC DNA]</scope>
    <source>
        <strain evidence="9 10">R7</strain>
    </source>
</reference>
<comment type="similarity">
    <text evidence="2 8">Belongs to the cytochrome P450 family.</text>
</comment>
<evidence type="ECO:0000256" key="4">
    <source>
        <dbReference type="ARBA" id="ARBA00022723"/>
    </source>
</evidence>
<organism evidence="9 10">
    <name type="scientific">Rhodococcus opacus</name>
    <name type="common">Nocardia opaca</name>
    <dbReference type="NCBI Taxonomy" id="37919"/>
    <lineage>
        <taxon>Bacteria</taxon>
        <taxon>Bacillati</taxon>
        <taxon>Actinomycetota</taxon>
        <taxon>Actinomycetes</taxon>
        <taxon>Mycobacteriales</taxon>
        <taxon>Nocardiaceae</taxon>
        <taxon>Rhodococcus</taxon>
    </lineage>
</organism>
<dbReference type="EMBL" id="CP008947">
    <property type="protein sequence ID" value="AII08534.1"/>
    <property type="molecule type" value="Genomic_DNA"/>
</dbReference>